<dbReference type="SMART" id="SM00116">
    <property type="entry name" value="CBS"/>
    <property type="match status" value="2"/>
</dbReference>
<evidence type="ECO:0000259" key="4">
    <source>
        <dbReference type="PROSITE" id="PS51371"/>
    </source>
</evidence>
<feature type="domain" description="CBS" evidence="4">
    <location>
        <begin position="100"/>
        <end position="157"/>
    </location>
</feature>
<evidence type="ECO:0000256" key="1">
    <source>
        <dbReference type="ARBA" id="ARBA00023122"/>
    </source>
</evidence>
<accession>A0ABP6SKX9</accession>
<dbReference type="InterPro" id="IPR046342">
    <property type="entry name" value="CBS_dom_sf"/>
</dbReference>
<keyword evidence="1 2" id="KW-0129">CBS domain</keyword>
<dbReference type="SUPFAM" id="SSF54631">
    <property type="entry name" value="CBS-domain pair"/>
    <property type="match status" value="1"/>
</dbReference>
<dbReference type="Proteomes" id="UP001499990">
    <property type="component" value="Unassembled WGS sequence"/>
</dbReference>
<organism evidence="5 6">
    <name type="scientific">Streptomyces sannanensis</name>
    <dbReference type="NCBI Taxonomy" id="285536"/>
    <lineage>
        <taxon>Bacteria</taxon>
        <taxon>Bacillati</taxon>
        <taxon>Actinomycetota</taxon>
        <taxon>Actinomycetes</taxon>
        <taxon>Kitasatosporales</taxon>
        <taxon>Streptomycetaceae</taxon>
        <taxon>Streptomyces</taxon>
    </lineage>
</organism>
<dbReference type="InterPro" id="IPR000644">
    <property type="entry name" value="CBS_dom"/>
</dbReference>
<dbReference type="Gene3D" id="3.10.580.10">
    <property type="entry name" value="CBS-domain"/>
    <property type="match status" value="1"/>
</dbReference>
<gene>
    <name evidence="5" type="ORF">GCM10020367_60750</name>
</gene>
<dbReference type="PANTHER" id="PTHR43080:SF29">
    <property type="entry name" value="OS02G0818000 PROTEIN"/>
    <property type="match status" value="1"/>
</dbReference>
<dbReference type="EMBL" id="BAAAYL010000001">
    <property type="protein sequence ID" value="GAA3378992.1"/>
    <property type="molecule type" value="Genomic_DNA"/>
</dbReference>
<evidence type="ECO:0000256" key="2">
    <source>
        <dbReference type="PROSITE-ProRule" id="PRU00703"/>
    </source>
</evidence>
<dbReference type="Pfam" id="PF00571">
    <property type="entry name" value="CBS"/>
    <property type="match status" value="2"/>
</dbReference>
<dbReference type="InterPro" id="IPR007055">
    <property type="entry name" value="BON_dom"/>
</dbReference>
<dbReference type="CDD" id="cd04586">
    <property type="entry name" value="CBS_pair_BON_assoc"/>
    <property type="match status" value="1"/>
</dbReference>
<proteinExistence type="predicted"/>
<reference evidence="6" key="1">
    <citation type="journal article" date="2019" name="Int. J. Syst. Evol. Microbiol.">
        <title>The Global Catalogue of Microorganisms (GCM) 10K type strain sequencing project: providing services to taxonomists for standard genome sequencing and annotation.</title>
        <authorList>
            <consortium name="The Broad Institute Genomics Platform"/>
            <consortium name="The Broad Institute Genome Sequencing Center for Infectious Disease"/>
            <person name="Wu L."/>
            <person name="Ma J."/>
        </authorList>
    </citation>
    <scope>NUCLEOTIDE SEQUENCE [LARGE SCALE GENOMIC DNA]</scope>
    <source>
        <strain evidence="6">JCM 9651</strain>
    </source>
</reference>
<feature type="domain" description="CBS" evidence="4">
    <location>
        <begin position="19"/>
        <end position="75"/>
    </location>
</feature>
<name>A0ABP6SKX9_9ACTN</name>
<feature type="domain" description="BON" evidence="3">
    <location>
        <begin position="153"/>
        <end position="222"/>
    </location>
</feature>
<dbReference type="PIRSF" id="PIRSF036990">
    <property type="entry name" value="UCP036990_CBS_BON"/>
    <property type="match status" value="1"/>
</dbReference>
<dbReference type="PANTHER" id="PTHR43080">
    <property type="entry name" value="CBS DOMAIN-CONTAINING PROTEIN CBSX3, MITOCHONDRIAL"/>
    <property type="match status" value="1"/>
</dbReference>
<evidence type="ECO:0000313" key="6">
    <source>
        <dbReference type="Proteomes" id="UP001499990"/>
    </source>
</evidence>
<comment type="caution">
    <text evidence="5">The sequence shown here is derived from an EMBL/GenBank/DDBJ whole genome shotgun (WGS) entry which is preliminary data.</text>
</comment>
<dbReference type="Pfam" id="PF04972">
    <property type="entry name" value="BON"/>
    <property type="match status" value="1"/>
</dbReference>
<dbReference type="InterPro" id="IPR051257">
    <property type="entry name" value="Diverse_CBS-Domain"/>
</dbReference>
<evidence type="ECO:0000313" key="5">
    <source>
        <dbReference type="EMBL" id="GAA3378992.1"/>
    </source>
</evidence>
<dbReference type="Gene3D" id="3.30.1340.30">
    <property type="match status" value="1"/>
</dbReference>
<dbReference type="InterPro" id="IPR017080">
    <property type="entry name" value="UCP036990_CBS_BON"/>
</dbReference>
<sequence>MSDEDFVMAPTPYTVNDVMTKTVVAVTRDAQFKEIVAAMEQWKVTAMPVLEGEGRVVGVISEADLLTKEEFHDTEPGLIEQMQRLGDTAKAAGVSAEELMTAPAITIHADATLPQAARVMARQQVKRLPVVDAAGNLQGIVSRADLLKVFLRPDDDIAVEIRRDVVDRLFTVSRRGVRVEVTDGVVTLTGSVRDSGLIPVAARLAQTVEGVVGVKCDLTGPPPE</sequence>
<protein>
    <submittedName>
        <fullName evidence="5">CBS domain-containing protein</fullName>
    </submittedName>
</protein>
<evidence type="ECO:0000259" key="3">
    <source>
        <dbReference type="PROSITE" id="PS50914"/>
    </source>
</evidence>
<dbReference type="PROSITE" id="PS50914">
    <property type="entry name" value="BON"/>
    <property type="match status" value="1"/>
</dbReference>
<dbReference type="PROSITE" id="PS51371">
    <property type="entry name" value="CBS"/>
    <property type="match status" value="2"/>
</dbReference>
<keyword evidence="6" id="KW-1185">Reference proteome</keyword>